<dbReference type="Gene3D" id="3.90.180.10">
    <property type="entry name" value="Medium-chain alcohol dehydrogenases, catalytic domain"/>
    <property type="match status" value="1"/>
</dbReference>
<dbReference type="InterPro" id="IPR014030">
    <property type="entry name" value="Ketoacyl_synth_N"/>
</dbReference>
<dbReference type="InterPro" id="IPR020843">
    <property type="entry name" value="ER"/>
</dbReference>
<dbReference type="InterPro" id="IPR011032">
    <property type="entry name" value="GroES-like_sf"/>
</dbReference>
<dbReference type="PANTHER" id="PTHR43775:SF37">
    <property type="entry name" value="SI:DKEY-61P9.11"/>
    <property type="match status" value="1"/>
</dbReference>
<dbReference type="Gene3D" id="3.30.70.250">
    <property type="entry name" value="Malonyl-CoA ACP transacylase, ACP-binding"/>
    <property type="match status" value="1"/>
</dbReference>
<dbReference type="SUPFAM" id="SSF52151">
    <property type="entry name" value="FabD/lysophospholipase-like"/>
    <property type="match status" value="1"/>
</dbReference>
<comment type="caution">
    <text evidence="11">The sequence shown here is derived from an EMBL/GenBank/DDBJ whole genome shotgun (WGS) entry which is preliminary data.</text>
</comment>
<dbReference type="SUPFAM" id="SSF53901">
    <property type="entry name" value="Thiolase-like"/>
    <property type="match status" value="1"/>
</dbReference>
<dbReference type="EMBL" id="LNIX01000016">
    <property type="protein sequence ID" value="OXA45936.1"/>
    <property type="molecule type" value="Genomic_DNA"/>
</dbReference>
<evidence type="ECO:0000256" key="5">
    <source>
        <dbReference type="ARBA" id="ARBA00023268"/>
    </source>
</evidence>
<evidence type="ECO:0000256" key="2">
    <source>
        <dbReference type="ARBA" id="ARBA00022553"/>
    </source>
</evidence>
<keyword evidence="12" id="KW-1185">Reference proteome</keyword>
<evidence type="ECO:0000259" key="8">
    <source>
        <dbReference type="PROSITE" id="PS50075"/>
    </source>
</evidence>
<evidence type="ECO:0000256" key="6">
    <source>
        <dbReference type="ARBA" id="ARBA00023315"/>
    </source>
</evidence>
<dbReference type="SUPFAM" id="SSF51735">
    <property type="entry name" value="NAD(P)-binding Rossmann-fold domains"/>
    <property type="match status" value="3"/>
</dbReference>
<dbReference type="SUPFAM" id="SSF50129">
    <property type="entry name" value="GroES-like"/>
    <property type="match status" value="1"/>
</dbReference>
<evidence type="ECO:0000256" key="7">
    <source>
        <dbReference type="PROSITE-ProRule" id="PRU01363"/>
    </source>
</evidence>
<feature type="domain" description="PKS/mFAS DH" evidence="10">
    <location>
        <begin position="1082"/>
        <end position="1363"/>
    </location>
</feature>
<dbReference type="InterPro" id="IPR020841">
    <property type="entry name" value="PKS_Beta-ketoAc_synthase_dom"/>
</dbReference>
<dbReference type="GO" id="GO:0006633">
    <property type="term" value="P:fatty acid biosynthetic process"/>
    <property type="evidence" value="ECO:0007669"/>
    <property type="project" value="UniProtKB-UniPathway"/>
</dbReference>
<dbReference type="SMART" id="SM00827">
    <property type="entry name" value="PKS_AT"/>
    <property type="match status" value="1"/>
</dbReference>
<dbReference type="InterPro" id="IPR042104">
    <property type="entry name" value="PKS_dehydratase_sf"/>
</dbReference>
<evidence type="ECO:0000256" key="4">
    <source>
        <dbReference type="ARBA" id="ARBA00022857"/>
    </source>
</evidence>
<organism evidence="11 12">
    <name type="scientific">Folsomia candida</name>
    <name type="common">Springtail</name>
    <dbReference type="NCBI Taxonomy" id="158441"/>
    <lineage>
        <taxon>Eukaryota</taxon>
        <taxon>Metazoa</taxon>
        <taxon>Ecdysozoa</taxon>
        <taxon>Arthropoda</taxon>
        <taxon>Hexapoda</taxon>
        <taxon>Collembola</taxon>
        <taxon>Entomobryomorpha</taxon>
        <taxon>Isotomoidea</taxon>
        <taxon>Isotomidae</taxon>
        <taxon>Proisotominae</taxon>
        <taxon>Folsomia</taxon>
    </lineage>
</organism>
<evidence type="ECO:0000259" key="9">
    <source>
        <dbReference type="PROSITE" id="PS52004"/>
    </source>
</evidence>
<dbReference type="Pfam" id="PF02801">
    <property type="entry name" value="Ketoacyl-synt_C"/>
    <property type="match status" value="1"/>
</dbReference>
<reference evidence="11 12" key="1">
    <citation type="submission" date="2015-12" db="EMBL/GenBank/DDBJ databases">
        <title>The genome of Folsomia candida.</title>
        <authorList>
            <person name="Faddeeva A."/>
            <person name="Derks M.F."/>
            <person name="Anvar Y."/>
            <person name="Smit S."/>
            <person name="Van Straalen N."/>
            <person name="Roelofs D."/>
        </authorList>
    </citation>
    <scope>NUCLEOTIDE SEQUENCE [LARGE SCALE GENOMIC DNA]</scope>
    <source>
        <strain evidence="11 12">VU population</strain>
        <tissue evidence="11">Whole body</tissue>
    </source>
</reference>
<gene>
    <name evidence="11" type="ORF">Fcan01_18919</name>
</gene>
<dbReference type="GO" id="GO:0016491">
    <property type="term" value="F:oxidoreductase activity"/>
    <property type="evidence" value="ECO:0007669"/>
    <property type="project" value="InterPro"/>
</dbReference>
<dbReference type="SMART" id="SM00825">
    <property type="entry name" value="PKS_KS"/>
    <property type="match status" value="1"/>
</dbReference>
<accession>A0A226DNY2</accession>
<evidence type="ECO:0000313" key="12">
    <source>
        <dbReference type="Proteomes" id="UP000198287"/>
    </source>
</evidence>
<dbReference type="Pfam" id="PF00109">
    <property type="entry name" value="ketoacyl-synt"/>
    <property type="match status" value="1"/>
</dbReference>
<dbReference type="PANTHER" id="PTHR43775">
    <property type="entry name" value="FATTY ACID SYNTHASE"/>
    <property type="match status" value="1"/>
</dbReference>
<dbReference type="InterPro" id="IPR057326">
    <property type="entry name" value="KR_dom"/>
</dbReference>
<keyword evidence="1" id="KW-0596">Phosphopantetheine</keyword>
<keyword evidence="4" id="KW-0521">NADP</keyword>
<dbReference type="PROSITE" id="PS52004">
    <property type="entry name" value="KS3_2"/>
    <property type="match status" value="1"/>
</dbReference>
<dbReference type="OrthoDB" id="48317at2759"/>
<dbReference type="Gene3D" id="3.10.129.110">
    <property type="entry name" value="Polyketide synthase dehydratase"/>
    <property type="match status" value="1"/>
</dbReference>
<dbReference type="GO" id="GO:0004312">
    <property type="term" value="F:fatty acid synthase activity"/>
    <property type="evidence" value="ECO:0007669"/>
    <property type="project" value="TreeGrafter"/>
</dbReference>
<feature type="region of interest" description="C-terminal hotdog fold" evidence="7">
    <location>
        <begin position="1223"/>
        <end position="1363"/>
    </location>
</feature>
<feature type="domain" description="Carrier" evidence="8">
    <location>
        <begin position="2191"/>
        <end position="2269"/>
    </location>
</feature>
<dbReference type="Pfam" id="PF00107">
    <property type="entry name" value="ADH_zinc_N"/>
    <property type="match status" value="1"/>
</dbReference>
<dbReference type="PROSITE" id="PS52019">
    <property type="entry name" value="PKS_MFAS_DH"/>
    <property type="match status" value="1"/>
</dbReference>
<dbReference type="Pfam" id="PF22621">
    <property type="entry name" value="CurL-like_PKS_C"/>
    <property type="match status" value="1"/>
</dbReference>
<dbReference type="Pfam" id="PF08659">
    <property type="entry name" value="KR"/>
    <property type="match status" value="1"/>
</dbReference>
<dbReference type="SMART" id="SM00822">
    <property type="entry name" value="PKS_KR"/>
    <property type="match status" value="1"/>
</dbReference>
<dbReference type="InterPro" id="IPR049552">
    <property type="entry name" value="PKS_DH_N"/>
</dbReference>
<dbReference type="SMART" id="SM00826">
    <property type="entry name" value="PKS_DH"/>
    <property type="match status" value="1"/>
</dbReference>
<dbReference type="UniPathway" id="UPA00094"/>
<dbReference type="InterPro" id="IPR013149">
    <property type="entry name" value="ADH-like_C"/>
</dbReference>
<evidence type="ECO:0000313" key="11">
    <source>
        <dbReference type="EMBL" id="OXA45936.1"/>
    </source>
</evidence>
<feature type="region of interest" description="N-terminal hotdog fold" evidence="7">
    <location>
        <begin position="1082"/>
        <end position="1207"/>
    </location>
</feature>
<feature type="active site" description="Proton acceptor; for dehydratase activity" evidence="7">
    <location>
        <position position="1117"/>
    </location>
</feature>
<dbReference type="InterPro" id="IPR018201">
    <property type="entry name" value="Ketoacyl_synth_AS"/>
</dbReference>
<protein>
    <submittedName>
        <fullName evidence="11">Mycocerosic acid synthase</fullName>
    </submittedName>
</protein>
<dbReference type="SMART" id="SM00829">
    <property type="entry name" value="PKS_ER"/>
    <property type="match status" value="1"/>
</dbReference>
<evidence type="ECO:0000256" key="1">
    <source>
        <dbReference type="ARBA" id="ARBA00022450"/>
    </source>
</evidence>
<proteinExistence type="predicted"/>
<dbReference type="Pfam" id="PF00698">
    <property type="entry name" value="Acyl_transf_1"/>
    <property type="match status" value="1"/>
</dbReference>
<dbReference type="CDD" id="cd05195">
    <property type="entry name" value="enoyl_red"/>
    <property type="match status" value="1"/>
</dbReference>
<dbReference type="Gene3D" id="3.30.70.3290">
    <property type="match status" value="1"/>
</dbReference>
<dbReference type="PROSITE" id="PS50075">
    <property type="entry name" value="CARRIER"/>
    <property type="match status" value="1"/>
</dbReference>
<dbReference type="InterPro" id="IPR016035">
    <property type="entry name" value="Acyl_Trfase/lysoPLipase"/>
</dbReference>
<dbReference type="Gene3D" id="3.40.50.720">
    <property type="entry name" value="NAD(P)-binding Rossmann-like Domain"/>
    <property type="match status" value="3"/>
</dbReference>
<keyword evidence="6" id="KW-0012">Acyltransferase</keyword>
<dbReference type="InterPro" id="IPR020807">
    <property type="entry name" value="PKS_DH"/>
</dbReference>
<dbReference type="Gene3D" id="1.10.1200.10">
    <property type="entry name" value="ACP-like"/>
    <property type="match status" value="1"/>
</dbReference>
<dbReference type="GO" id="GO:0004315">
    <property type="term" value="F:3-oxoacyl-[acyl-carrier-protein] synthase activity"/>
    <property type="evidence" value="ECO:0007669"/>
    <property type="project" value="InterPro"/>
</dbReference>
<dbReference type="InterPro" id="IPR036736">
    <property type="entry name" value="ACP-like_sf"/>
</dbReference>
<dbReference type="InterPro" id="IPR016036">
    <property type="entry name" value="Malonyl_transacylase_ACP-bd"/>
</dbReference>
<dbReference type="CDD" id="cd08955">
    <property type="entry name" value="KR_2_FAS_SDR_x"/>
    <property type="match status" value="1"/>
</dbReference>
<dbReference type="InterPro" id="IPR013968">
    <property type="entry name" value="PKS_KR"/>
</dbReference>
<dbReference type="InterPro" id="IPR014043">
    <property type="entry name" value="Acyl_transferase_dom"/>
</dbReference>
<dbReference type="InterPro" id="IPR049900">
    <property type="entry name" value="PKS_mFAS_DH"/>
</dbReference>
<dbReference type="InterPro" id="IPR016039">
    <property type="entry name" value="Thiolase-like"/>
</dbReference>
<dbReference type="Gene3D" id="3.40.47.10">
    <property type="match status" value="1"/>
</dbReference>
<dbReference type="InterPro" id="IPR036291">
    <property type="entry name" value="NAD(P)-bd_dom_sf"/>
</dbReference>
<evidence type="ECO:0000259" key="10">
    <source>
        <dbReference type="PROSITE" id="PS52019"/>
    </source>
</evidence>
<evidence type="ECO:0000256" key="3">
    <source>
        <dbReference type="ARBA" id="ARBA00022679"/>
    </source>
</evidence>
<dbReference type="InterPro" id="IPR001227">
    <property type="entry name" value="Ac_transferase_dom_sf"/>
</dbReference>
<dbReference type="Proteomes" id="UP000198287">
    <property type="component" value="Unassembled WGS sequence"/>
</dbReference>
<dbReference type="Pfam" id="PF00550">
    <property type="entry name" value="PP-binding"/>
    <property type="match status" value="1"/>
</dbReference>
<dbReference type="InterPro" id="IPR049551">
    <property type="entry name" value="PKS_DH_C"/>
</dbReference>
<dbReference type="InterPro" id="IPR050091">
    <property type="entry name" value="PKS_NRPS_Biosynth_Enz"/>
</dbReference>
<name>A0A226DNY2_FOLCA</name>
<keyword evidence="3" id="KW-0808">Transferase</keyword>
<dbReference type="SUPFAM" id="SSF55048">
    <property type="entry name" value="Probable ACP-binding domain of malonyl-CoA ACP transacylase"/>
    <property type="match status" value="1"/>
</dbReference>
<dbReference type="PROSITE" id="PS00606">
    <property type="entry name" value="KS3_1"/>
    <property type="match status" value="1"/>
</dbReference>
<dbReference type="Gene3D" id="3.40.366.10">
    <property type="entry name" value="Malonyl-Coenzyme A Acyl Carrier Protein, domain 2"/>
    <property type="match status" value="1"/>
</dbReference>
<dbReference type="OMA" id="STIHCER"/>
<dbReference type="InterPro" id="IPR014031">
    <property type="entry name" value="Ketoacyl_synth_C"/>
</dbReference>
<dbReference type="Pfam" id="PF14765">
    <property type="entry name" value="PS-DH"/>
    <property type="match status" value="1"/>
</dbReference>
<feature type="domain" description="Ketosynthase family 3 (KS3)" evidence="9">
    <location>
        <begin position="190"/>
        <end position="608"/>
    </location>
</feature>
<dbReference type="SUPFAM" id="SSF47336">
    <property type="entry name" value="ACP-like"/>
    <property type="match status" value="1"/>
</dbReference>
<dbReference type="CDD" id="cd00833">
    <property type="entry name" value="PKS"/>
    <property type="match status" value="1"/>
</dbReference>
<sequence length="2276" mass="252785">MGKEAYATFPRNADEVEDALILLKSIKEQKPLKSGDMTNVNGKTKLANQFDDMIHLISFADLELDFWSQLLLTCSSLSDFDQICLIDPSALVVKNCDSLFSYDPANIVFGNRVLILKPGTVETEYLLDCLKNELVSERTFHKLTDVELEPLTTIVFLGDSMTPSMDKVKDLFDFRNKIKQMPYSKSESGAEPIAIIGMSCRMPDSNNVEEYWKTYLDGKCVIRPHPDGRWTTEQVGNVGKSQMECGFVPCPVEEFDGDFFEMSRAECNFTDPQQRFLLEVSWEALEDAGINPQSLAGSMTGIYSGCWTQDYNELIQKFAPISTGELRWYMGNSFASGSARLAHIYKVRGPSLTTEVACSSSFVAVGQAIQDLRRGASDLAIATTVNLIIKPTFQNDVILSKDYRCKTFDSSANGFARAEGIAALILKRLSDAVRDGDRIHSVIVGYGATQEGETKSVGTPTVEMEALAMELALRDAAMRPEQIQVVEAHGTGTAKGDPLEIKAISKSYSTSDRADPLIITAGKANIGHSESASGIAGLIKITMAMKHGLIPVQIGIQTLNPEIDLTTIPAIIALAGRVPWCPGSDKPKVAGINSFGFTGTNTHIILQEAPKSIYDNTFGSVMKSNILTLSAKSEEALTELVENYKTHLSFNSNVRLEDIAYTANVGRAKFSNRIAITACNTEELSKKLDEKNWSSGVVQKEPKICFLFPGQGSQYKGMGSQLYDTFPIFRVHFDLCWQLISEMHGLDIKDALFGDGITKGHLNQTLYSQSCIFVIEYCLLKLWASLGVHPTIVVGHSLGEFAAATAASLITLEDALRIVGARCKLVDTLPIGKMLATGADGDTCLGLISEFLKIRPTASTDWLDIAAYNSKHQTTISGPPSAIDEFAQFCRNNGVRATILDASHPFHSRGMDPVLNEVKEILRTLRYQVALEHCKFLSCVDGTHKSILSPEYWISNSRNPVRFIETSKAIENVIMKDDSVGQYIFLEVGPHPVLSGIVHSNLSFTPQCIKSMRRGGNELQVFLEALGDLYVNGVSVDFANFHQVHHTKKVALPFYPFQRKSFWFPFKSETDYSPSSMEDMMHPLLGRQIEQPQTSEMSMKRFENKISADSNGWVGDHLIGPGIIMPAAVFLEMTLASRYLTLDVDSRKYDHLKINNFSVQNPGFLTTKGVNYHTVLEANLVKIYSLVDKDNWILHSQGTIDESWSQDLNRVKDLIPLFEDKDTPSSISMEAVYEKLDVDGYHFGPSFLSITSRWVDQELNQYAKVKLDQTDFDGRFILHPVVLDSVLQFFRMTMNNVPEGAILLPVGVQRLTVYNMKQDDSPLQFYLKKCHGSEAIHLYNSTGKLLASMNGIDILRTTFASLEEKLHSGFNQIRRCPLYELQWCEDSIVGPVSMPISTEGGKQRRWLIFGLHDTFTKDLIRTLSLSGETVALITMGLDQIISTQHVETMGDGMETFLNILSHFPAADGIIFAWGLKSVLDLSVIEKWFYLLQAIVKSALNLSKLVLLTNEVKCVPINAEQSEKRPIAAVLLGMFRSFKSENPILTCKSIDLDSQNQKNIENIIHEIYEDRSAEKGSNSICYRDGVRLTQKLMRQKLPICLDLPKTVRFRLQLPTSHLISDLKFIGMPHLADLAENELEIKVYAYSLNFRDIFAVLKPSKCFDKIDVIGSDFSGVISGTGNAIHKYQVGDMVFGYHSQNVALSSHIITTENMVSKLPKSLTHEEASTFPTVGLTVYLCLHIVAKMKKGDAILIHAASGGVGLAAVQFANIVGANVIATAGSARKRAYLKHIIGIKHVFNSRNLSFESDVKAATSGAGVDIVLNSLTGPGFKEASLNCLTKGGRFIEMSKINVWTEEDCLSLRPDVKYSIEDFTWSAENTTLMSHLETIATELLQPLPYTPFDSKEIVDAMHFFDQRSYLITGGCGGIGWELMKWMLLNGANRIVLMSRNIPPLKRQGEINELKNRGYNIVWRCGDVSKLPDCESVFSWIKEQFPQAPLRGIFHCAGVLSDATFLNQTKETLEKVLNPKFHGGWNLHKLSKHLNLQYFVLFSSITSLIGTPGQGNYAAANALLDELSHYRHAQGLPAISLNFGHWGEVGLAAGQHISGLHPMSTKQALDALEIALKSKSTQLCPVAMNVPKLVQRIPWIENFLANILKSEGSQSGKTALAKKVDFVTSEMFWIELHACKDELGRISIIRNHIERIVSSVLQLEQNSGINRRFSELGLDSLMMIEIKNQTSTLLGGVVQMSINEFADSEDLESLVKYIFKLIKPKFLPD</sequence>
<keyword evidence="2" id="KW-0597">Phosphoprotein</keyword>
<feature type="active site" description="Proton donor; for dehydratase activity" evidence="7">
    <location>
        <position position="1284"/>
    </location>
</feature>
<dbReference type="InterPro" id="IPR009081">
    <property type="entry name" value="PP-bd_ACP"/>
</dbReference>
<keyword evidence="5" id="KW-0511">Multifunctional enzyme</keyword>
<dbReference type="Pfam" id="PF21089">
    <property type="entry name" value="PKS_DH_N"/>
    <property type="match status" value="1"/>
</dbReference>